<dbReference type="Pfam" id="PF04542">
    <property type="entry name" value="Sigma70_r2"/>
    <property type="match status" value="1"/>
</dbReference>
<dbReference type="SUPFAM" id="SSF88946">
    <property type="entry name" value="Sigma2 domain of RNA polymerase sigma factors"/>
    <property type="match status" value="1"/>
</dbReference>
<dbReference type="Proteomes" id="UP000244962">
    <property type="component" value="Unassembled WGS sequence"/>
</dbReference>
<evidence type="ECO:0000256" key="4">
    <source>
        <dbReference type="ARBA" id="ARBA00023125"/>
    </source>
</evidence>
<dbReference type="GO" id="GO:0003677">
    <property type="term" value="F:DNA binding"/>
    <property type="evidence" value="ECO:0007669"/>
    <property type="project" value="UniProtKB-KW"/>
</dbReference>
<evidence type="ECO:0000313" key="10">
    <source>
        <dbReference type="Proteomes" id="UP000244962"/>
    </source>
</evidence>
<reference evidence="10" key="1">
    <citation type="submission" date="2018-04" db="EMBL/GenBank/DDBJ databases">
        <authorList>
            <person name="Liu S."/>
            <person name="Wang Z."/>
            <person name="Li J."/>
        </authorList>
    </citation>
    <scope>NUCLEOTIDE SEQUENCE [LARGE SCALE GENOMIC DNA]</scope>
    <source>
        <strain evidence="10">622</strain>
    </source>
</reference>
<dbReference type="InterPro" id="IPR013325">
    <property type="entry name" value="RNA_pol_sigma_r2"/>
</dbReference>
<dbReference type="Pfam" id="PF04545">
    <property type="entry name" value="Sigma70_r4"/>
    <property type="match status" value="1"/>
</dbReference>
<dbReference type="Gene3D" id="1.10.10.10">
    <property type="entry name" value="Winged helix-like DNA-binding domain superfamily/Winged helix DNA-binding domain"/>
    <property type="match status" value="1"/>
</dbReference>
<feature type="domain" description="RNA polymerase sigma-70 region 2" evidence="7">
    <location>
        <begin position="95"/>
        <end position="162"/>
    </location>
</feature>
<dbReference type="InterPro" id="IPR007630">
    <property type="entry name" value="RNA_pol_sigma70_r4"/>
</dbReference>
<dbReference type="InterPro" id="IPR039425">
    <property type="entry name" value="RNA_pol_sigma-70-like"/>
</dbReference>
<dbReference type="InterPro" id="IPR036388">
    <property type="entry name" value="WH-like_DNA-bd_sf"/>
</dbReference>
<name>A0A2U1TDH7_9MICO</name>
<evidence type="ECO:0000259" key="7">
    <source>
        <dbReference type="Pfam" id="PF04542"/>
    </source>
</evidence>
<feature type="compositionally biased region" description="Basic and acidic residues" evidence="6">
    <location>
        <begin position="32"/>
        <end position="43"/>
    </location>
</feature>
<dbReference type="NCBIfam" id="TIGR02937">
    <property type="entry name" value="sigma70-ECF"/>
    <property type="match status" value="1"/>
</dbReference>
<gene>
    <name evidence="9" type="ORF">DF223_08240</name>
</gene>
<evidence type="ECO:0000256" key="2">
    <source>
        <dbReference type="ARBA" id="ARBA00023015"/>
    </source>
</evidence>
<dbReference type="GO" id="GO:0016987">
    <property type="term" value="F:sigma factor activity"/>
    <property type="evidence" value="ECO:0007669"/>
    <property type="project" value="UniProtKB-KW"/>
</dbReference>
<keyword evidence="4" id="KW-0238">DNA-binding</keyword>
<dbReference type="InterPro" id="IPR013324">
    <property type="entry name" value="RNA_pol_sigma_r3/r4-like"/>
</dbReference>
<evidence type="ECO:0000256" key="1">
    <source>
        <dbReference type="ARBA" id="ARBA00010641"/>
    </source>
</evidence>
<dbReference type="NCBIfam" id="NF007228">
    <property type="entry name" value="PRK09646.1"/>
    <property type="match status" value="1"/>
</dbReference>
<dbReference type="Gene3D" id="1.10.1740.10">
    <property type="match status" value="1"/>
</dbReference>
<dbReference type="EMBL" id="QEFB01000007">
    <property type="protein sequence ID" value="PWC06957.1"/>
    <property type="molecule type" value="Genomic_DNA"/>
</dbReference>
<dbReference type="GO" id="GO:0006352">
    <property type="term" value="P:DNA-templated transcription initiation"/>
    <property type="evidence" value="ECO:0007669"/>
    <property type="project" value="InterPro"/>
</dbReference>
<evidence type="ECO:0000256" key="3">
    <source>
        <dbReference type="ARBA" id="ARBA00023082"/>
    </source>
</evidence>
<evidence type="ECO:0000313" key="9">
    <source>
        <dbReference type="EMBL" id="PWC06957.1"/>
    </source>
</evidence>
<dbReference type="CDD" id="cd06171">
    <property type="entry name" value="Sigma70_r4"/>
    <property type="match status" value="1"/>
</dbReference>
<feature type="domain" description="RNA polymerase sigma-70 region 4" evidence="8">
    <location>
        <begin position="199"/>
        <end position="248"/>
    </location>
</feature>
<dbReference type="InterPro" id="IPR007627">
    <property type="entry name" value="RNA_pol_sigma70_r2"/>
</dbReference>
<evidence type="ECO:0000256" key="5">
    <source>
        <dbReference type="ARBA" id="ARBA00023163"/>
    </source>
</evidence>
<accession>A0A2U1TDH7</accession>
<keyword evidence="5" id="KW-0804">Transcription</keyword>
<dbReference type="AlphaFoldDB" id="A0A2U1TDH7"/>
<organism evidence="9 10">
    <name type="scientific">Mycetocola zhujimingii</name>
    <dbReference type="NCBI Taxonomy" id="2079792"/>
    <lineage>
        <taxon>Bacteria</taxon>
        <taxon>Bacillati</taxon>
        <taxon>Actinomycetota</taxon>
        <taxon>Actinomycetes</taxon>
        <taxon>Micrococcales</taxon>
        <taxon>Microbacteriaceae</taxon>
        <taxon>Mycetocola</taxon>
    </lineage>
</organism>
<feature type="region of interest" description="Disordered" evidence="6">
    <location>
        <begin position="28"/>
        <end position="47"/>
    </location>
</feature>
<sequence length="254" mass="28256">MSRWAPVSRRFHSPLGRLVNGRAAVTPGSNIRRSERPHAERRSAARSLSCDSPCEKLGNVPEEAEVVSTEISGDDRSTLLLTRVAGGSQDAFSQLYDLYAPRVFGLVQRILVDRAQAEEVTQEIFLEIWQTATRFAPNKGGARGWILTMAHRRAVDRVRASQAGRDRDVRIGIRDQKVDYDSVSEDVELKLESERVDRALQTLSDIQRQAISLAYHGGLSQAEVAERLGVPLGTVKTRIRDGMIKLREELGVAL</sequence>
<dbReference type="SUPFAM" id="SSF88659">
    <property type="entry name" value="Sigma3 and sigma4 domains of RNA polymerase sigma factors"/>
    <property type="match status" value="1"/>
</dbReference>
<dbReference type="PANTHER" id="PTHR43133:SF66">
    <property type="entry name" value="ECF RNA POLYMERASE SIGMA FACTOR SIGK"/>
    <property type="match status" value="1"/>
</dbReference>
<evidence type="ECO:0000259" key="8">
    <source>
        <dbReference type="Pfam" id="PF04545"/>
    </source>
</evidence>
<keyword evidence="3" id="KW-0731">Sigma factor</keyword>
<keyword evidence="2" id="KW-0805">Transcription regulation</keyword>
<dbReference type="PANTHER" id="PTHR43133">
    <property type="entry name" value="RNA POLYMERASE ECF-TYPE SIGMA FACTO"/>
    <property type="match status" value="1"/>
</dbReference>
<comment type="similarity">
    <text evidence="1">Belongs to the sigma-70 factor family. ECF subfamily.</text>
</comment>
<comment type="caution">
    <text evidence="9">The sequence shown here is derived from an EMBL/GenBank/DDBJ whole genome shotgun (WGS) entry which is preliminary data.</text>
</comment>
<keyword evidence="10" id="KW-1185">Reference proteome</keyword>
<evidence type="ECO:0000256" key="6">
    <source>
        <dbReference type="SAM" id="MobiDB-lite"/>
    </source>
</evidence>
<proteinExistence type="inferred from homology"/>
<dbReference type="InterPro" id="IPR014284">
    <property type="entry name" value="RNA_pol_sigma-70_dom"/>
</dbReference>
<protein>
    <submittedName>
        <fullName evidence="9">RNA polymerase subunit sigma</fullName>
    </submittedName>
</protein>